<feature type="compositionally biased region" description="Basic and acidic residues" evidence="6">
    <location>
        <begin position="99"/>
        <end position="110"/>
    </location>
</feature>
<comment type="similarity">
    <text evidence="2">Belongs to the isochorismate synthase family.</text>
</comment>
<organism evidence="8 9">
    <name type="scientific">Acuticoccus mangrovi</name>
    <dbReference type="NCBI Taxonomy" id="2796142"/>
    <lineage>
        <taxon>Bacteria</taxon>
        <taxon>Pseudomonadati</taxon>
        <taxon>Pseudomonadota</taxon>
        <taxon>Alphaproteobacteria</taxon>
        <taxon>Hyphomicrobiales</taxon>
        <taxon>Amorphaceae</taxon>
        <taxon>Acuticoccus</taxon>
    </lineage>
</organism>
<dbReference type="Gene3D" id="3.60.120.10">
    <property type="entry name" value="Anthranilate synthase"/>
    <property type="match status" value="1"/>
</dbReference>
<dbReference type="Proteomes" id="UP000609531">
    <property type="component" value="Unassembled WGS sequence"/>
</dbReference>
<evidence type="ECO:0000256" key="4">
    <source>
        <dbReference type="ARBA" id="ARBA00023235"/>
    </source>
</evidence>
<dbReference type="EC" id="5.4.4.2" evidence="3"/>
<dbReference type="SUPFAM" id="SSF56322">
    <property type="entry name" value="ADC synthase"/>
    <property type="match status" value="1"/>
</dbReference>
<reference evidence="8" key="1">
    <citation type="submission" date="2020-12" db="EMBL/GenBank/DDBJ databases">
        <title>Bacterial taxonomy.</title>
        <authorList>
            <person name="Pan X."/>
        </authorList>
    </citation>
    <scope>NUCLEOTIDE SEQUENCE</scope>
    <source>
        <strain evidence="8">B2012</strain>
    </source>
</reference>
<dbReference type="AlphaFoldDB" id="A0A934ILD5"/>
<evidence type="ECO:0000256" key="5">
    <source>
        <dbReference type="ARBA" id="ARBA00041564"/>
    </source>
</evidence>
<dbReference type="InterPro" id="IPR005801">
    <property type="entry name" value="ADC_synthase"/>
</dbReference>
<dbReference type="RefSeq" id="WP_198884660.1">
    <property type="nucleotide sequence ID" value="NZ_JAEKJA010000038.1"/>
</dbReference>
<evidence type="ECO:0000256" key="6">
    <source>
        <dbReference type="SAM" id="MobiDB-lite"/>
    </source>
</evidence>
<dbReference type="GO" id="GO:0009697">
    <property type="term" value="P:salicylic acid biosynthetic process"/>
    <property type="evidence" value="ECO:0007669"/>
    <property type="project" value="TreeGrafter"/>
</dbReference>
<dbReference type="PANTHER" id="PTHR42839:SF2">
    <property type="entry name" value="ISOCHORISMATE SYNTHASE ENTC"/>
    <property type="match status" value="1"/>
</dbReference>
<evidence type="ECO:0000313" key="9">
    <source>
        <dbReference type="Proteomes" id="UP000609531"/>
    </source>
</evidence>
<name>A0A934ILD5_9HYPH</name>
<keyword evidence="9" id="KW-1185">Reference proteome</keyword>
<keyword evidence="4 8" id="KW-0413">Isomerase</keyword>
<evidence type="ECO:0000256" key="2">
    <source>
        <dbReference type="ARBA" id="ARBA00005297"/>
    </source>
</evidence>
<dbReference type="GO" id="GO:0008909">
    <property type="term" value="F:isochorismate synthase activity"/>
    <property type="evidence" value="ECO:0007669"/>
    <property type="project" value="UniProtKB-EC"/>
</dbReference>
<dbReference type="PANTHER" id="PTHR42839">
    <property type="entry name" value="ISOCHORISMATE SYNTHASE ENTC"/>
    <property type="match status" value="1"/>
</dbReference>
<proteinExistence type="inferred from homology"/>
<accession>A0A934ILD5</accession>
<feature type="domain" description="Chorismate-utilising enzyme C-terminal" evidence="7">
    <location>
        <begin position="117"/>
        <end position="375"/>
    </location>
</feature>
<gene>
    <name evidence="8" type="ORF">JCR33_23870</name>
</gene>
<dbReference type="Pfam" id="PF00425">
    <property type="entry name" value="Chorismate_bind"/>
    <property type="match status" value="1"/>
</dbReference>
<comment type="catalytic activity">
    <reaction evidence="1">
        <text>chorismate = isochorismate</text>
        <dbReference type="Rhea" id="RHEA:18985"/>
        <dbReference type="ChEBI" id="CHEBI:29748"/>
        <dbReference type="ChEBI" id="CHEBI:29780"/>
        <dbReference type="EC" id="5.4.4.2"/>
    </reaction>
</comment>
<dbReference type="InterPro" id="IPR004561">
    <property type="entry name" value="IsoChor_synthase"/>
</dbReference>
<evidence type="ECO:0000259" key="7">
    <source>
        <dbReference type="Pfam" id="PF00425"/>
    </source>
</evidence>
<dbReference type="InterPro" id="IPR015890">
    <property type="entry name" value="Chorismate_C"/>
</dbReference>
<protein>
    <recommendedName>
        <fullName evidence="3">isochorismate synthase</fullName>
        <ecNumber evidence="3">5.4.4.2</ecNumber>
    </recommendedName>
    <alternativeName>
        <fullName evidence="5">Isochorismate mutase</fullName>
    </alternativeName>
</protein>
<evidence type="ECO:0000256" key="3">
    <source>
        <dbReference type="ARBA" id="ARBA00012824"/>
    </source>
</evidence>
<comment type="caution">
    <text evidence="8">The sequence shown here is derived from an EMBL/GenBank/DDBJ whole genome shotgun (WGS) entry which is preliminary data.</text>
</comment>
<evidence type="ECO:0000256" key="1">
    <source>
        <dbReference type="ARBA" id="ARBA00000799"/>
    </source>
</evidence>
<dbReference type="EMBL" id="JAEKJA010000038">
    <property type="protein sequence ID" value="MBJ3778759.1"/>
    <property type="molecule type" value="Genomic_DNA"/>
</dbReference>
<feature type="region of interest" description="Disordered" evidence="6">
    <location>
        <begin position="90"/>
        <end position="110"/>
    </location>
</feature>
<dbReference type="NCBIfam" id="TIGR00543">
    <property type="entry name" value="isochor_syn"/>
    <property type="match status" value="1"/>
</dbReference>
<sequence length="397" mass="42094">MITQIEKPEASLAATFGEPRAAFRSRQETIEAFGPLQPVVPEPGADLAGAVAAVFEEMDPDSVIAGALPFDTGAAACLWYAPRVHRSGKMIAPPPAKADPPRSERWRLRPDPDAPLYARAVERALALMAADAIDPLRKVVLSRSLVAETDRPIDLAGLLSRLSHDPAVTAFLMPLPSPEGTPRALVGATPERLLTKRDGTILSHPLAGSARRAKDLGADAAAAAALSRSAKDRHEHAIVVEFILDTLAPHCRRLWRPEGAALVSTATMWHLGTRIMGELKDAETPAIALAALLHPTPAVCGLPRTRASRLIGELEPYDRGFYAGTVGWCDGRGDGSWHVTIRCAEIAGCTARLYAGAGIVEGSDPWGEVDETAAKFGAMMAALGIPPVAEKRPGARS</sequence>
<evidence type="ECO:0000313" key="8">
    <source>
        <dbReference type="EMBL" id="MBJ3778759.1"/>
    </source>
</evidence>